<organism evidence="12 13">
    <name type="scientific">Asaia siamensis</name>
    <dbReference type="NCBI Taxonomy" id="110479"/>
    <lineage>
        <taxon>Bacteria</taxon>
        <taxon>Pseudomonadati</taxon>
        <taxon>Pseudomonadota</taxon>
        <taxon>Alphaproteobacteria</taxon>
        <taxon>Acetobacterales</taxon>
        <taxon>Acetobacteraceae</taxon>
        <taxon>Asaia</taxon>
    </lineage>
</organism>
<name>A0ABQ1MCL9_9PROT</name>
<evidence type="ECO:0000313" key="12">
    <source>
        <dbReference type="EMBL" id="GGC38366.1"/>
    </source>
</evidence>
<evidence type="ECO:0000256" key="4">
    <source>
        <dbReference type="ARBA" id="ARBA00022475"/>
    </source>
</evidence>
<keyword evidence="13" id="KW-1185">Reference proteome</keyword>
<evidence type="ECO:0000256" key="5">
    <source>
        <dbReference type="ARBA" id="ARBA00022692"/>
    </source>
</evidence>
<evidence type="ECO:0000256" key="7">
    <source>
        <dbReference type="ARBA" id="ARBA00022989"/>
    </source>
</evidence>
<comment type="caution">
    <text evidence="12">The sequence shown here is derived from an EMBL/GenBank/DDBJ whole genome shotgun (WGS) entry which is preliminary data.</text>
</comment>
<feature type="transmembrane region" description="Helical" evidence="11">
    <location>
        <begin position="41"/>
        <end position="65"/>
    </location>
</feature>
<sequence length="97" mass="10620">MTLLRSTSFRGPFALWRLIPLPAIALSGCTRAPLQDVLGSFFPSWMLCATLGAVAAAFLRAVLGVFNLQQAVPAPMLTYLAFMVTITFVVWLIFFGH</sequence>
<dbReference type="PROSITE" id="PS51257">
    <property type="entry name" value="PROKAR_LIPOPROTEIN"/>
    <property type="match status" value="1"/>
</dbReference>
<dbReference type="Proteomes" id="UP000637769">
    <property type="component" value="Unassembled WGS sequence"/>
</dbReference>
<keyword evidence="5 11" id="KW-0812">Transmembrane</keyword>
<keyword evidence="10" id="KW-0449">Lipoprotein</keyword>
<evidence type="ECO:0000256" key="11">
    <source>
        <dbReference type="SAM" id="Phobius"/>
    </source>
</evidence>
<keyword evidence="6" id="KW-0732">Signal</keyword>
<dbReference type="Pfam" id="PF17090">
    <property type="entry name" value="Ytca"/>
    <property type="match status" value="1"/>
</dbReference>
<dbReference type="InterPro" id="IPR031381">
    <property type="entry name" value="YtcA"/>
</dbReference>
<proteinExistence type="inferred from homology"/>
<keyword evidence="8 11" id="KW-0472">Membrane</keyword>
<evidence type="ECO:0000256" key="8">
    <source>
        <dbReference type="ARBA" id="ARBA00023136"/>
    </source>
</evidence>
<evidence type="ECO:0000256" key="2">
    <source>
        <dbReference type="ARBA" id="ARBA00008208"/>
    </source>
</evidence>
<keyword evidence="4" id="KW-1003">Cell membrane</keyword>
<dbReference type="RefSeq" id="WP_188427151.1">
    <property type="nucleotide sequence ID" value="NZ_BMCH01000007.1"/>
</dbReference>
<dbReference type="EMBL" id="BMCH01000007">
    <property type="protein sequence ID" value="GGC38366.1"/>
    <property type="molecule type" value="Genomic_DNA"/>
</dbReference>
<keyword evidence="7 11" id="KW-1133">Transmembrane helix</keyword>
<comment type="similarity">
    <text evidence="2">Belongs to the YtcA family.</text>
</comment>
<evidence type="ECO:0000313" key="13">
    <source>
        <dbReference type="Proteomes" id="UP000637769"/>
    </source>
</evidence>
<evidence type="ECO:0000256" key="3">
    <source>
        <dbReference type="ARBA" id="ARBA00021237"/>
    </source>
</evidence>
<evidence type="ECO:0000256" key="9">
    <source>
        <dbReference type="ARBA" id="ARBA00023139"/>
    </source>
</evidence>
<evidence type="ECO:0000256" key="10">
    <source>
        <dbReference type="ARBA" id="ARBA00023288"/>
    </source>
</evidence>
<reference evidence="13" key="1">
    <citation type="journal article" date="2019" name="Int. J. Syst. Evol. Microbiol.">
        <title>The Global Catalogue of Microorganisms (GCM) 10K type strain sequencing project: providing services to taxonomists for standard genome sequencing and annotation.</title>
        <authorList>
            <consortium name="The Broad Institute Genomics Platform"/>
            <consortium name="The Broad Institute Genome Sequencing Center for Infectious Disease"/>
            <person name="Wu L."/>
            <person name="Ma J."/>
        </authorList>
    </citation>
    <scope>NUCLEOTIDE SEQUENCE [LARGE SCALE GENOMIC DNA]</scope>
    <source>
        <strain evidence="13">CCM 7132</strain>
    </source>
</reference>
<gene>
    <name evidence="12" type="ORF">GCM10007207_24890</name>
</gene>
<accession>A0ABQ1MCL9</accession>
<comment type="subcellular location">
    <subcellularLocation>
        <location evidence="1">Membrane</location>
        <topology evidence="1">Multi-pass membrane protein</topology>
    </subcellularLocation>
</comment>
<feature type="transmembrane region" description="Helical" evidence="11">
    <location>
        <begin position="77"/>
        <end position="96"/>
    </location>
</feature>
<keyword evidence="9" id="KW-0564">Palmitate</keyword>
<evidence type="ECO:0000256" key="1">
    <source>
        <dbReference type="ARBA" id="ARBA00004141"/>
    </source>
</evidence>
<protein>
    <recommendedName>
        <fullName evidence="3">Uncharacterized protein YtcA</fullName>
    </recommendedName>
</protein>
<evidence type="ECO:0000256" key="6">
    <source>
        <dbReference type="ARBA" id="ARBA00022729"/>
    </source>
</evidence>